<dbReference type="Proteomes" id="UP000371041">
    <property type="component" value="Chromosome"/>
</dbReference>
<dbReference type="PANTHER" id="PTHR33885">
    <property type="entry name" value="PHAGE SHOCK PROTEIN C"/>
    <property type="match status" value="1"/>
</dbReference>
<organism evidence="9 10">
    <name type="scientific">Allosaccharopolyspora coralli</name>
    <dbReference type="NCBI Taxonomy" id="2665642"/>
    <lineage>
        <taxon>Bacteria</taxon>
        <taxon>Bacillati</taxon>
        <taxon>Actinomycetota</taxon>
        <taxon>Actinomycetes</taxon>
        <taxon>Pseudonocardiales</taxon>
        <taxon>Pseudonocardiaceae</taxon>
        <taxon>Allosaccharopolyspora</taxon>
    </lineage>
</organism>
<dbReference type="RefSeq" id="WP_154078032.1">
    <property type="nucleotide sequence ID" value="NZ_CP045929.1"/>
</dbReference>
<feature type="region of interest" description="Disordered" evidence="6">
    <location>
        <begin position="367"/>
        <end position="389"/>
    </location>
</feature>
<keyword evidence="5 7" id="KW-0472">Membrane</keyword>
<feature type="domain" description="Phage shock protein PspC N-terminal" evidence="8">
    <location>
        <begin position="24"/>
        <end position="80"/>
    </location>
</feature>
<dbReference type="AlphaFoldDB" id="A0A5Q3QDL7"/>
<feature type="region of interest" description="Disordered" evidence="6">
    <location>
        <begin position="139"/>
        <end position="180"/>
    </location>
</feature>
<dbReference type="EMBL" id="CP045929">
    <property type="protein sequence ID" value="QGK71456.1"/>
    <property type="molecule type" value="Genomic_DNA"/>
</dbReference>
<name>A0A5Q3QDL7_9PSEU</name>
<dbReference type="InterPro" id="IPR052027">
    <property type="entry name" value="PspC"/>
</dbReference>
<dbReference type="InterPro" id="IPR007168">
    <property type="entry name" value="Phageshock_PspC_N"/>
</dbReference>
<feature type="compositionally biased region" description="Polar residues" evidence="6">
    <location>
        <begin position="141"/>
        <end position="153"/>
    </location>
</feature>
<evidence type="ECO:0000256" key="1">
    <source>
        <dbReference type="ARBA" id="ARBA00004162"/>
    </source>
</evidence>
<protein>
    <submittedName>
        <fullName evidence="9">PspC domain-containing protein</fullName>
    </submittedName>
</protein>
<feature type="transmembrane region" description="Helical" evidence="7">
    <location>
        <begin position="50"/>
        <end position="77"/>
    </location>
</feature>
<evidence type="ECO:0000256" key="3">
    <source>
        <dbReference type="ARBA" id="ARBA00022692"/>
    </source>
</evidence>
<keyword evidence="3 7" id="KW-0812">Transmembrane</keyword>
<dbReference type="KEGG" id="sace:GIY23_19805"/>
<feature type="transmembrane region" description="Helical" evidence="7">
    <location>
        <begin position="264"/>
        <end position="281"/>
    </location>
</feature>
<accession>A0A5Q3QDL7</accession>
<feature type="compositionally biased region" description="Basic and acidic residues" evidence="6">
    <location>
        <begin position="368"/>
        <end position="377"/>
    </location>
</feature>
<evidence type="ECO:0000259" key="8">
    <source>
        <dbReference type="Pfam" id="PF04024"/>
    </source>
</evidence>
<comment type="subcellular location">
    <subcellularLocation>
        <location evidence="1">Cell membrane</location>
        <topology evidence="1">Single-pass membrane protein</topology>
    </subcellularLocation>
</comment>
<evidence type="ECO:0000256" key="7">
    <source>
        <dbReference type="SAM" id="Phobius"/>
    </source>
</evidence>
<keyword evidence="2" id="KW-1003">Cell membrane</keyword>
<dbReference type="Pfam" id="PF04024">
    <property type="entry name" value="PspC"/>
    <property type="match status" value="1"/>
</dbReference>
<reference evidence="10" key="1">
    <citation type="submission" date="2019-11" db="EMBL/GenBank/DDBJ databases">
        <title>The complete genome sequence of Saccharopolyspora sp. E2A.</title>
        <authorList>
            <person name="Zhang G."/>
        </authorList>
    </citation>
    <scope>NUCLEOTIDE SEQUENCE [LARGE SCALE GENOMIC DNA]</scope>
    <source>
        <strain evidence="10">E2A</strain>
    </source>
</reference>
<feature type="transmembrane region" description="Helical" evidence="7">
    <location>
        <begin position="97"/>
        <end position="130"/>
    </location>
</feature>
<feature type="transmembrane region" description="Helical" evidence="7">
    <location>
        <begin position="215"/>
        <end position="233"/>
    </location>
</feature>
<evidence type="ECO:0000313" key="10">
    <source>
        <dbReference type="Proteomes" id="UP000371041"/>
    </source>
</evidence>
<evidence type="ECO:0000256" key="4">
    <source>
        <dbReference type="ARBA" id="ARBA00022989"/>
    </source>
</evidence>
<dbReference type="PANTHER" id="PTHR33885:SF3">
    <property type="entry name" value="PHAGE SHOCK PROTEIN C"/>
    <property type="match status" value="1"/>
</dbReference>
<evidence type="ECO:0000256" key="2">
    <source>
        <dbReference type="ARBA" id="ARBA00022475"/>
    </source>
</evidence>
<evidence type="ECO:0000256" key="6">
    <source>
        <dbReference type="SAM" id="MobiDB-lite"/>
    </source>
</evidence>
<proteinExistence type="predicted"/>
<dbReference type="GO" id="GO:0005886">
    <property type="term" value="C:plasma membrane"/>
    <property type="evidence" value="ECO:0007669"/>
    <property type="project" value="UniProtKB-SubCell"/>
</dbReference>
<keyword evidence="4 7" id="KW-1133">Transmembrane helix</keyword>
<keyword evidence="10" id="KW-1185">Reference proteome</keyword>
<gene>
    <name evidence="9" type="ORF">GIY23_19805</name>
</gene>
<evidence type="ECO:0000313" key="9">
    <source>
        <dbReference type="EMBL" id="QGK71456.1"/>
    </source>
</evidence>
<feature type="transmembrane region" description="Helical" evidence="7">
    <location>
        <begin position="239"/>
        <end position="257"/>
    </location>
</feature>
<sequence>MNESSKSSALGGIEDTARDFWATRPVRPREGGKIGGVCVALGRRYGVDPVLLRVAFAVGAFYGGAGLLLYLLGWLVLPKEAEASDGRAHRPTSTPVVVFILCMLLPLSFIVWDFAGLLGLLAGVTGLYLLHRHRSEKQAAVDTSSPQATTTDAPTGHTWVYPGTRTAEPEPEEQFERRDPPAWDPLGAAPFAWDLPEPGAPEPEPEPEPPVRRSVTLVTVGLAMLAGGVGFAVGMAPAAALATALGVLGLGMVAGAFLRGGRGLIGFAVPVAVLAVAFSLLPTGPWRGVSDTVVEPTTVQEVRPSYEASVGNIELHLDGLPLSPDGAPLRTSANVGLGNISVYVPENVDLQVTCSADRGHVDCLGSERGGRDLRESAEDLGADGPGGGRMNLELEVGTGNVEVHRV</sequence>
<evidence type="ECO:0000256" key="5">
    <source>
        <dbReference type="ARBA" id="ARBA00023136"/>
    </source>
</evidence>